<dbReference type="SUPFAM" id="SSF51004">
    <property type="entry name" value="C-terminal (heme d1) domain of cytochrome cd1-nitrite reductase"/>
    <property type="match status" value="1"/>
</dbReference>
<dbReference type="InterPro" id="IPR011048">
    <property type="entry name" value="Haem_d1_sf"/>
</dbReference>
<gene>
    <name evidence="2" type="ORF">DTL70_18245</name>
</gene>
<evidence type="ECO:0000313" key="2">
    <source>
        <dbReference type="EMBL" id="RCG21381.1"/>
    </source>
</evidence>
<comment type="caution">
    <text evidence="2">The sequence shown here is derived from an EMBL/GenBank/DDBJ whole genome shotgun (WGS) entry which is preliminary data.</text>
</comment>
<keyword evidence="3" id="KW-1185">Reference proteome</keyword>
<dbReference type="AlphaFoldDB" id="A0A367ETL5"/>
<feature type="compositionally biased region" description="Polar residues" evidence="1">
    <location>
        <begin position="68"/>
        <end position="80"/>
    </location>
</feature>
<protein>
    <submittedName>
        <fullName evidence="2">Uncharacterized protein</fullName>
    </submittedName>
</protein>
<dbReference type="Proteomes" id="UP000252914">
    <property type="component" value="Unassembled WGS sequence"/>
</dbReference>
<proteinExistence type="predicted"/>
<evidence type="ECO:0000256" key="1">
    <source>
        <dbReference type="SAM" id="MobiDB-lite"/>
    </source>
</evidence>
<evidence type="ECO:0000313" key="3">
    <source>
        <dbReference type="Proteomes" id="UP000252914"/>
    </source>
</evidence>
<name>A0A367ETL5_9ACTN</name>
<feature type="region of interest" description="Disordered" evidence="1">
    <location>
        <begin position="61"/>
        <end position="93"/>
    </location>
</feature>
<sequence>MVTSLLLVAGCGAHGTSQRSAPEVAVLRTGTPVREPVWSGEEKALVALADRSRQVVRIDPPRALASDSPRTAHTTRSRTFSELGRNLALPPGDDASGEAYVALPDRDRIAALDVSDMRTVETREAGDAPSYLATDTGPDLALALSADGSTVSGTALGGKPGGADDVVTSRRVGLGPTGEIDGPDRGQQVEYYAVAPDRLTHYKGSRSDVRETGSLPLRAEKTTGDKTKVSRLYVAEKGGDRLLAVDAKRSGKGLHVVASRHMGQPVRHLDADERRLYAVTDSRLVVLATHSFTGFEDGRFDVVDTVDYRSALDRPELRKAPVSGIAVGGDRVYLTLEGAPYTLSIAKPSL</sequence>
<accession>A0A367ETL5</accession>
<organism evidence="2 3">
    <name type="scientific">Streptomyces diacarni</name>
    <dbReference type="NCBI Taxonomy" id="2800381"/>
    <lineage>
        <taxon>Bacteria</taxon>
        <taxon>Bacillati</taxon>
        <taxon>Actinomycetota</taxon>
        <taxon>Actinomycetes</taxon>
        <taxon>Kitasatosporales</taxon>
        <taxon>Streptomycetaceae</taxon>
        <taxon>Streptomyces</taxon>
    </lineage>
</organism>
<dbReference type="EMBL" id="QOIN01000046">
    <property type="protein sequence ID" value="RCG21381.1"/>
    <property type="molecule type" value="Genomic_DNA"/>
</dbReference>
<reference evidence="2 3" key="1">
    <citation type="submission" date="2018-06" db="EMBL/GenBank/DDBJ databases">
        <title>Streptomyces reniochalinae sp. nov. and Streptomyces diacarnus sp. nov. from marine sponges.</title>
        <authorList>
            <person name="Li L."/>
        </authorList>
    </citation>
    <scope>NUCLEOTIDE SEQUENCE [LARGE SCALE GENOMIC DNA]</scope>
    <source>
        <strain evidence="2 3">LHW51701</strain>
    </source>
</reference>